<dbReference type="GO" id="GO:0009055">
    <property type="term" value="F:electron transfer activity"/>
    <property type="evidence" value="ECO:0007669"/>
    <property type="project" value="InterPro"/>
</dbReference>
<dbReference type="eggNOG" id="COG2010">
    <property type="taxonomic scope" value="Bacteria"/>
</dbReference>
<dbReference type="Proteomes" id="UP000004358">
    <property type="component" value="Unassembled WGS sequence"/>
</dbReference>
<dbReference type="Gene3D" id="1.10.760.10">
    <property type="entry name" value="Cytochrome c-like domain"/>
    <property type="match status" value="1"/>
</dbReference>
<dbReference type="Pfam" id="PF23500">
    <property type="entry name" value="DUF7133"/>
    <property type="match status" value="1"/>
</dbReference>
<keyword evidence="3 4" id="KW-0408">Iron</keyword>
<dbReference type="SUPFAM" id="SSF46626">
    <property type="entry name" value="Cytochrome c"/>
    <property type="match status" value="1"/>
</dbReference>
<evidence type="ECO:0000256" key="2">
    <source>
        <dbReference type="ARBA" id="ARBA00022723"/>
    </source>
</evidence>
<dbReference type="PANTHER" id="PTHR33546:SF1">
    <property type="entry name" value="LARGE, MULTIFUNCTIONAL SECRETED PROTEIN"/>
    <property type="match status" value="1"/>
</dbReference>
<evidence type="ECO:0000256" key="5">
    <source>
        <dbReference type="SAM" id="SignalP"/>
    </source>
</evidence>
<dbReference type="Gene3D" id="2.120.10.30">
    <property type="entry name" value="TolB, C-terminal domain"/>
    <property type="match status" value="1"/>
</dbReference>
<dbReference type="PROSITE" id="PS51007">
    <property type="entry name" value="CYTC"/>
    <property type="match status" value="1"/>
</dbReference>
<dbReference type="GO" id="GO:0020037">
    <property type="term" value="F:heme binding"/>
    <property type="evidence" value="ECO:0007669"/>
    <property type="project" value="InterPro"/>
</dbReference>
<dbReference type="GO" id="GO:0046872">
    <property type="term" value="F:metal ion binding"/>
    <property type="evidence" value="ECO:0007669"/>
    <property type="project" value="UniProtKB-KW"/>
</dbReference>
<dbReference type="PANTHER" id="PTHR33546">
    <property type="entry name" value="LARGE, MULTIFUNCTIONAL SECRETED PROTEIN-RELATED"/>
    <property type="match status" value="1"/>
</dbReference>
<keyword evidence="5" id="KW-0732">Signal</keyword>
<evidence type="ECO:0000256" key="4">
    <source>
        <dbReference type="PROSITE-ProRule" id="PRU00433"/>
    </source>
</evidence>
<dbReference type="InterPro" id="IPR011042">
    <property type="entry name" value="6-blade_b-propeller_TolB-like"/>
</dbReference>
<keyword evidence="1 4" id="KW-0349">Heme</keyword>
<evidence type="ECO:0000256" key="3">
    <source>
        <dbReference type="ARBA" id="ARBA00023004"/>
    </source>
</evidence>
<dbReference type="eggNOG" id="COG2133">
    <property type="taxonomic scope" value="Bacteria"/>
</dbReference>
<evidence type="ECO:0000259" key="6">
    <source>
        <dbReference type="PROSITE" id="PS51007"/>
    </source>
</evidence>
<feature type="chain" id="PRO_5002664870" evidence="5">
    <location>
        <begin position="23"/>
        <end position="1141"/>
    </location>
</feature>
<dbReference type="Gene3D" id="1.25.10.10">
    <property type="entry name" value="Leucine-rich Repeat Variant"/>
    <property type="match status" value="1"/>
</dbReference>
<name>A3ZLZ6_9BACT</name>
<reference evidence="7 8" key="1">
    <citation type="submission" date="2006-02" db="EMBL/GenBank/DDBJ databases">
        <authorList>
            <person name="Amann R."/>
            <person name="Ferriera S."/>
            <person name="Johnson J."/>
            <person name="Kravitz S."/>
            <person name="Halpern A."/>
            <person name="Remington K."/>
            <person name="Beeson K."/>
            <person name="Tran B."/>
            <person name="Rogers Y.-H."/>
            <person name="Friedman R."/>
            <person name="Venter J.C."/>
        </authorList>
    </citation>
    <scope>NUCLEOTIDE SEQUENCE [LARGE SCALE GENOMIC DNA]</scope>
    <source>
        <strain evidence="7 8">DSM 3645</strain>
    </source>
</reference>
<keyword evidence="2 4" id="KW-0479">Metal-binding</keyword>
<dbReference type="AlphaFoldDB" id="A3ZLZ6"/>
<evidence type="ECO:0000313" key="7">
    <source>
        <dbReference type="EMBL" id="EAQ82779.1"/>
    </source>
</evidence>
<dbReference type="OrthoDB" id="228131at2"/>
<dbReference type="NCBIfam" id="TIGR02604">
    <property type="entry name" value="Piru_Ver_Nterm"/>
    <property type="match status" value="1"/>
</dbReference>
<dbReference type="InterPro" id="IPR055557">
    <property type="entry name" value="DUF7133"/>
</dbReference>
<dbReference type="InterPro" id="IPR011989">
    <property type="entry name" value="ARM-like"/>
</dbReference>
<sequence>MKPFAPLVTLLSALLLTAPAFAQRDLKDIPDSDPAKELETFLVADGFEVNLYASDPAIAKPIQMNFDAEGRLWVASSSIYPQIEPGQVADDKIIVLQDKDHDGVAETSTVFADGLLIPTGVLPGDGGVYVANSTELLHLRDTDGDGKADQKRVVLSGFGTEDTHHILHTLRWGHDGNMYFNQSIYIHSHVETPYGVRRLDGGGIWRFRPETMELDVLCKGFVNTWGHHFNRYGADFATDGAYMEGINYVFPDSVFVSSPNARRLVKGLNPGSPKHCGLEILSGGALPDDWQGNCITNDFRAHRVCRFILDEEGSGYSSRQGEELIKTSHVAFRPVDVKMGPDGAIYIADWYNPIIQHGEVDFRDDRRDQTHGRIWRVTRKDMTPLQRQEIAGASEPELFELLTAQEEWVRLWAKLTLKARGAEVVLPELEPWEANLDGNDPLYLQKKLEVLWIYQNLNLPNERLLAELLVCDDHNIRAAAVRVLSQWADRIAEPLLLLEVAVTDQHPRVRLEAVCALAKLNSLTATEIALLALDQPMDRFLDFALWSTLNELSPAWLPKAVKGEIALDKSPEKWLYAFSAVESGDVVAPALSLLNAPELTDAARRQSLDLAAQRGNPDQLRRLLDIVLNDTANANAARRAELLTTLSSAFEKRKVKPSGDLTQVGELLDAHSDAVAIAAAKAVGEWQVADLRDELAALATTDSPAVQTAALQSLAQLKAMDDLISLADKAEGMQLRQAATAALVGVAPNEAAKRTVALLTAAKSPAAAGLVAPYLMRKGGQAKLAAALNEAKLNADVAKMAIRAVRSSPQPEQALISALGKSGGVGQGEAKVWTDEELAAITKALAGGDPAHGEEIFRRTELSCMKCHSIGPAGGLVGPNLISLGASAQPDYVVESLLRPSAKLKENYNSLILLLDDGRVVSGIPVRRTSEELILRDAEDKEIAVPLEAIEEQKDGQSLMPAGAVDALTTEEIVDLAAFLAQLGKVGPYAISPAPIVRRWEALEWTEEGHSRLNRTSSDTASTDDAALTWTSRYSKVDGALPLEELPQIQPHKISPPLSFVRFQLNVAKAGKITLDFGDITGLKLWDGESPTPLEKQMTFDWPAGEKRITLEIDRAARTAPVKVEVIEADSTGRAEPIGGK</sequence>
<dbReference type="InterPro" id="IPR013427">
    <property type="entry name" value="Haem-bd_dom_put"/>
</dbReference>
<evidence type="ECO:0000313" key="8">
    <source>
        <dbReference type="Proteomes" id="UP000004358"/>
    </source>
</evidence>
<feature type="signal peptide" evidence="5">
    <location>
        <begin position="1"/>
        <end position="22"/>
    </location>
</feature>
<gene>
    <name evidence="7" type="ORF">DSM3645_10277</name>
</gene>
<dbReference type="STRING" id="314230.DSM3645_10277"/>
<dbReference type="SUPFAM" id="SSF48371">
    <property type="entry name" value="ARM repeat"/>
    <property type="match status" value="2"/>
</dbReference>
<dbReference type="EMBL" id="AANZ01000001">
    <property type="protein sequence ID" value="EAQ82779.1"/>
    <property type="molecule type" value="Genomic_DNA"/>
</dbReference>
<comment type="caution">
    <text evidence="7">The sequence shown here is derived from an EMBL/GenBank/DDBJ whole genome shotgun (WGS) entry which is preliminary data.</text>
</comment>
<evidence type="ECO:0000256" key="1">
    <source>
        <dbReference type="ARBA" id="ARBA00022617"/>
    </source>
</evidence>
<dbReference type="SUPFAM" id="SSF63829">
    <property type="entry name" value="Calcium-dependent phosphotriesterase"/>
    <property type="match status" value="1"/>
</dbReference>
<dbReference type="InterPro" id="IPR009056">
    <property type="entry name" value="Cyt_c-like_dom"/>
</dbReference>
<proteinExistence type="predicted"/>
<protein>
    <submittedName>
        <fullName evidence="7">Probable L-sorbosone dehydrogenase</fullName>
    </submittedName>
</protein>
<dbReference type="InterPro" id="IPR016024">
    <property type="entry name" value="ARM-type_fold"/>
</dbReference>
<organism evidence="7 8">
    <name type="scientific">Blastopirellula marina DSM 3645</name>
    <dbReference type="NCBI Taxonomy" id="314230"/>
    <lineage>
        <taxon>Bacteria</taxon>
        <taxon>Pseudomonadati</taxon>
        <taxon>Planctomycetota</taxon>
        <taxon>Planctomycetia</taxon>
        <taxon>Pirellulales</taxon>
        <taxon>Pirellulaceae</taxon>
        <taxon>Blastopirellula</taxon>
    </lineage>
</organism>
<dbReference type="InterPro" id="IPR013428">
    <property type="entry name" value="Membrane-bound_put_N"/>
</dbReference>
<dbReference type="NCBIfam" id="TIGR02603">
    <property type="entry name" value="CxxCH_TIGR02603"/>
    <property type="match status" value="1"/>
</dbReference>
<dbReference type="RefSeq" id="WP_002655649.1">
    <property type="nucleotide sequence ID" value="NZ_CH672377.1"/>
</dbReference>
<dbReference type="HOGENOM" id="CLU_004500_1_0_0"/>
<dbReference type="InterPro" id="IPR036909">
    <property type="entry name" value="Cyt_c-like_dom_sf"/>
</dbReference>
<feature type="domain" description="Cytochrome c" evidence="6">
    <location>
        <begin position="848"/>
        <end position="984"/>
    </location>
</feature>
<accession>A3ZLZ6</accession>